<dbReference type="EMBL" id="CP021983">
    <property type="protein sequence ID" value="ASC69620.1"/>
    <property type="molecule type" value="Genomic_DNA"/>
</dbReference>
<dbReference type="AlphaFoldDB" id="A0A1Z3HH69"/>
<dbReference type="STRING" id="1641165.XM38_10210"/>
<dbReference type="OrthoDB" id="516209at2"/>
<keyword evidence="3" id="KW-1185">Reference proteome</keyword>
<name>A0A1Z3HH69_9CYAN</name>
<evidence type="ECO:0000313" key="3">
    <source>
        <dbReference type="Proteomes" id="UP000191901"/>
    </source>
</evidence>
<feature type="region of interest" description="Disordered" evidence="1">
    <location>
        <begin position="1"/>
        <end position="59"/>
    </location>
</feature>
<feature type="compositionally biased region" description="Low complexity" evidence="1">
    <location>
        <begin position="42"/>
        <end position="59"/>
    </location>
</feature>
<reference evidence="2 3" key="1">
    <citation type="journal article" date="2016" name="Biochim. Biophys. Acta">
        <title>Characterization of red-shifted phycobilisomes isolated from the chlorophyll f-containing cyanobacterium Halomicronema hongdechloris.</title>
        <authorList>
            <person name="Li Y."/>
            <person name="Lin Y."/>
            <person name="Garvey C.J."/>
            <person name="Birch D."/>
            <person name="Corkery R.W."/>
            <person name="Loughlin P.C."/>
            <person name="Scheer H."/>
            <person name="Willows R.D."/>
            <person name="Chen M."/>
        </authorList>
    </citation>
    <scope>NUCLEOTIDE SEQUENCE [LARGE SCALE GENOMIC DNA]</scope>
    <source>
        <strain evidence="2 3">C2206</strain>
    </source>
</reference>
<organism evidence="2 3">
    <name type="scientific">Halomicronema hongdechloris C2206</name>
    <dbReference type="NCBI Taxonomy" id="1641165"/>
    <lineage>
        <taxon>Bacteria</taxon>
        <taxon>Bacillati</taxon>
        <taxon>Cyanobacteriota</taxon>
        <taxon>Cyanophyceae</taxon>
        <taxon>Nodosilineales</taxon>
        <taxon>Nodosilineaceae</taxon>
        <taxon>Halomicronema</taxon>
    </lineage>
</organism>
<sequence length="100" mass="11004">MTDEQDNTTPQPEEQPQAREEAPAAEAPTSPSTEDEETITDAAASEPETPNTAAEPTPAFGWTAYAERINGRFAMVGFLALLILEFFTHQDFFTWIGLLN</sequence>
<proteinExistence type="predicted"/>
<dbReference type="KEGG" id="hhg:XM38_005480"/>
<evidence type="ECO:0000313" key="2">
    <source>
        <dbReference type="EMBL" id="ASC69620.1"/>
    </source>
</evidence>
<dbReference type="Proteomes" id="UP000191901">
    <property type="component" value="Chromosome"/>
</dbReference>
<dbReference type="SUPFAM" id="SSF103511">
    <property type="entry name" value="Chlorophyll a-b binding protein"/>
    <property type="match status" value="1"/>
</dbReference>
<evidence type="ECO:0008006" key="4">
    <source>
        <dbReference type="Google" id="ProtNLM"/>
    </source>
</evidence>
<dbReference type="Gene3D" id="1.10.3460.10">
    <property type="entry name" value="Chlorophyll a/b binding protein domain"/>
    <property type="match status" value="1"/>
</dbReference>
<accession>A0A1Z3HH69</accession>
<evidence type="ECO:0000256" key="1">
    <source>
        <dbReference type="SAM" id="MobiDB-lite"/>
    </source>
</evidence>
<protein>
    <recommendedName>
        <fullName evidence="4">High light inducible protein</fullName>
    </recommendedName>
</protein>
<gene>
    <name evidence="2" type="ORF">XM38_005480</name>
</gene>